<name>A0AA37QB87_9BACT</name>
<keyword evidence="1" id="KW-1133">Transmembrane helix</keyword>
<dbReference type="NCBIfam" id="TIGR02226">
    <property type="entry name" value="two_anch"/>
    <property type="match status" value="1"/>
</dbReference>
<dbReference type="Proteomes" id="UP001161325">
    <property type="component" value="Unassembled WGS sequence"/>
</dbReference>
<accession>A0AA37QB87</accession>
<dbReference type="AlphaFoldDB" id="A0AA37QB87"/>
<gene>
    <name evidence="3" type="ORF">rosag_46450</name>
</gene>
<feature type="transmembrane region" description="Helical" evidence="1">
    <location>
        <begin position="6"/>
        <end position="24"/>
    </location>
</feature>
<sequence length="622" mass="62926">MQFLAPIWLALAGAAAVPLLLHLLRRRIGARVEFPAARYLARAEQENSAKLRLRNWLLMALRVLAILLVALAAARPVANLRTASHAPTALAVVLDNSLSTTAVADGRPVLDALRTEAARVLDAAAATDRVWLVTADGQVTGGSATAVRAALSRVAPLAGAGDLPAAAARAAALVQGAGGGAPAVVVVTDGQATAWPRTADVGAAHTLVVRPAGDAPRDRAVVDAAARPARWSPAGEAWARLASRDTATWRVLLTDTAGREVGSARGTAPPDGEVRVVLRPAATGWLTGTVSVEPDELRGDDVRHFAVLAGAPPAVRVDPSVGPFVVTALDALRQAGRVREGAGADAVLIAEPGFAGRRPALLVAPSDPSRLGAANQALARLGVPWRFGAAGGASRASVAGLLGADSAVVVDVARRWRLVPQGGEASDTLATVGGEPWVVAGPGYVLVASAMDPAATQFPLRAAFAPWLGAVLSQRLQESGAVQRAAPGASVPVPAGADALRAPDGRRTAVAGRALSAPARPGVYLWLRSGAPAGALVVDPEAEELRLERLSGGALRARVRGQRVETARDGDAAASAVFAGGGRRPIGGVLIAAAIAALAAEALIARRGAAGGAGAALRPRAA</sequence>
<protein>
    <recommendedName>
        <fullName evidence="2">Aerotolerance regulator N-terminal domain-containing protein</fullName>
    </recommendedName>
</protein>
<evidence type="ECO:0000313" key="3">
    <source>
        <dbReference type="EMBL" id="GLC28132.1"/>
    </source>
</evidence>
<dbReference type="InterPro" id="IPR036465">
    <property type="entry name" value="vWFA_dom_sf"/>
</dbReference>
<dbReference type="RefSeq" id="WP_284352555.1">
    <property type="nucleotide sequence ID" value="NZ_BRXS01000007.1"/>
</dbReference>
<dbReference type="PANTHER" id="PTHR37464">
    <property type="entry name" value="BLL2463 PROTEIN"/>
    <property type="match status" value="1"/>
</dbReference>
<keyword evidence="1" id="KW-0472">Membrane</keyword>
<keyword evidence="4" id="KW-1185">Reference proteome</keyword>
<organism evidence="3 4">
    <name type="scientific">Roseisolibacter agri</name>
    <dbReference type="NCBI Taxonomy" id="2014610"/>
    <lineage>
        <taxon>Bacteria</taxon>
        <taxon>Pseudomonadati</taxon>
        <taxon>Gemmatimonadota</taxon>
        <taxon>Gemmatimonadia</taxon>
        <taxon>Gemmatimonadales</taxon>
        <taxon>Gemmatimonadaceae</taxon>
        <taxon>Roseisolibacter</taxon>
    </lineage>
</organism>
<dbReference type="Pfam" id="PF07584">
    <property type="entry name" value="BatA"/>
    <property type="match status" value="1"/>
</dbReference>
<feature type="domain" description="Aerotolerance regulator N-terminal" evidence="2">
    <location>
        <begin position="1"/>
        <end position="76"/>
    </location>
</feature>
<evidence type="ECO:0000259" key="2">
    <source>
        <dbReference type="Pfam" id="PF07584"/>
    </source>
</evidence>
<feature type="transmembrane region" description="Helical" evidence="1">
    <location>
        <begin position="56"/>
        <end position="74"/>
    </location>
</feature>
<proteinExistence type="predicted"/>
<evidence type="ECO:0000313" key="4">
    <source>
        <dbReference type="Proteomes" id="UP001161325"/>
    </source>
</evidence>
<dbReference type="EMBL" id="BRXS01000007">
    <property type="protein sequence ID" value="GLC28132.1"/>
    <property type="molecule type" value="Genomic_DNA"/>
</dbReference>
<keyword evidence="1" id="KW-0812">Transmembrane</keyword>
<dbReference type="PANTHER" id="PTHR37464:SF1">
    <property type="entry name" value="BLL2463 PROTEIN"/>
    <property type="match status" value="1"/>
</dbReference>
<dbReference type="InterPro" id="IPR011933">
    <property type="entry name" value="Double_TM_dom"/>
</dbReference>
<dbReference type="InterPro" id="IPR024163">
    <property type="entry name" value="Aerotolerance_reg_N"/>
</dbReference>
<dbReference type="Gene3D" id="3.40.50.410">
    <property type="entry name" value="von Willebrand factor, type A domain"/>
    <property type="match status" value="1"/>
</dbReference>
<comment type="caution">
    <text evidence="3">The sequence shown here is derived from an EMBL/GenBank/DDBJ whole genome shotgun (WGS) entry which is preliminary data.</text>
</comment>
<reference evidence="3" key="1">
    <citation type="submission" date="2022-08" db="EMBL/GenBank/DDBJ databases">
        <title>Draft genome sequencing of Roseisolibacter agri AW1220.</title>
        <authorList>
            <person name="Tobiishi Y."/>
            <person name="Tonouchi A."/>
        </authorList>
    </citation>
    <scope>NUCLEOTIDE SEQUENCE</scope>
    <source>
        <strain evidence="3">AW1220</strain>
    </source>
</reference>
<evidence type="ECO:0000256" key="1">
    <source>
        <dbReference type="SAM" id="Phobius"/>
    </source>
</evidence>
<dbReference type="SUPFAM" id="SSF53300">
    <property type="entry name" value="vWA-like"/>
    <property type="match status" value="1"/>
</dbReference>